<dbReference type="OrthoDB" id="1957331at2"/>
<dbReference type="Proteomes" id="UP000219356">
    <property type="component" value="Unassembled WGS sequence"/>
</dbReference>
<evidence type="ECO:0000313" key="2">
    <source>
        <dbReference type="EMBL" id="SNZ18283.1"/>
    </source>
</evidence>
<name>A0A285PAN0_9BACI</name>
<dbReference type="Pfam" id="PF20316">
    <property type="entry name" value="DUF6612"/>
    <property type="match status" value="1"/>
</dbReference>
<gene>
    <name evidence="2" type="ORF">SAMN05421503_3553</name>
</gene>
<dbReference type="AlphaFoldDB" id="A0A285PAN0"/>
<reference evidence="3" key="1">
    <citation type="submission" date="2017-09" db="EMBL/GenBank/DDBJ databases">
        <authorList>
            <person name="Varghese N."/>
            <person name="Submissions S."/>
        </authorList>
    </citation>
    <scope>NUCLEOTIDE SEQUENCE [LARGE SCALE GENOMIC DNA]</scope>
    <source>
        <strain evidence="3">CGMCC 1.8913</strain>
    </source>
</reference>
<accession>A0A285PAN0</accession>
<evidence type="ECO:0008006" key="4">
    <source>
        <dbReference type="Google" id="ProtNLM"/>
    </source>
</evidence>
<dbReference type="InterPro" id="IPR029046">
    <property type="entry name" value="LolA/LolB/LppX"/>
</dbReference>
<keyword evidence="3" id="KW-1185">Reference proteome</keyword>
<feature type="signal peptide" evidence="1">
    <location>
        <begin position="1"/>
        <end position="25"/>
    </location>
</feature>
<dbReference type="InterPro" id="IPR046720">
    <property type="entry name" value="DUF6612"/>
</dbReference>
<protein>
    <recommendedName>
        <fullName evidence="4">Outer membrane lipoprotein-sorting protein</fullName>
    </recommendedName>
</protein>
<keyword evidence="1" id="KW-0732">Signal</keyword>
<evidence type="ECO:0000256" key="1">
    <source>
        <dbReference type="SAM" id="SignalP"/>
    </source>
</evidence>
<proteinExistence type="predicted"/>
<feature type="chain" id="PRO_5013216301" description="Outer membrane lipoprotein-sorting protein" evidence="1">
    <location>
        <begin position="26"/>
        <end position="274"/>
    </location>
</feature>
<dbReference type="PROSITE" id="PS51257">
    <property type="entry name" value="PROKAR_LIPOPROTEIN"/>
    <property type="match status" value="1"/>
</dbReference>
<dbReference type="EMBL" id="OBEK01000009">
    <property type="protein sequence ID" value="SNZ18283.1"/>
    <property type="molecule type" value="Genomic_DNA"/>
</dbReference>
<dbReference type="SUPFAM" id="SSF89392">
    <property type="entry name" value="Prokaryotic lipoproteins and lipoprotein localization factors"/>
    <property type="match status" value="1"/>
</dbReference>
<evidence type="ECO:0000313" key="3">
    <source>
        <dbReference type="Proteomes" id="UP000219356"/>
    </source>
</evidence>
<dbReference type="RefSeq" id="WP_097043678.1">
    <property type="nucleotide sequence ID" value="NZ_OBEK01000009.1"/>
</dbReference>
<dbReference type="Gene3D" id="2.50.20.20">
    <property type="match status" value="1"/>
</dbReference>
<organism evidence="2 3">
    <name type="scientific">Terribacillus aidingensis</name>
    <dbReference type="NCBI Taxonomy" id="586416"/>
    <lineage>
        <taxon>Bacteria</taxon>
        <taxon>Bacillati</taxon>
        <taxon>Bacillota</taxon>
        <taxon>Bacilli</taxon>
        <taxon>Bacillales</taxon>
        <taxon>Bacillaceae</taxon>
        <taxon>Terribacillus</taxon>
    </lineage>
</organism>
<sequence>MKAAKHLIWIVLAIALFLTGCGANDASTETKGEEKKTPTPEEILEKSFEADADMKSADIDMNMKMDINAPGVDQSTTSSISGTIVMKPSISMKLNMDTMGEQVESYIKEDTLYLYEPTTAAWYKMDADSETSAALDPKQYEQPIGSQIKTVQKMADSIKVSETDTDYVLDVKIAEDKMKDIMEEKMGASYEDIVALEDVSYDKFDYTITIDKETNYFKNYKIDMVMKATQAGEEGTVNAVIDVNTSNFNGTDAIELPEEVKDAIDITEEAGMAY</sequence>